<comment type="caution">
    <text evidence="1">The sequence shown here is derived from an EMBL/GenBank/DDBJ whole genome shotgun (WGS) entry which is preliminary data.</text>
</comment>
<accession>A0ABS9S7V4</accession>
<proteinExistence type="predicted"/>
<evidence type="ECO:0000313" key="1">
    <source>
        <dbReference type="EMBL" id="MCH4812155.1"/>
    </source>
</evidence>
<organism evidence="1 2">
    <name type="scientific">Vreelandella neptunia</name>
    <dbReference type="NCBI Taxonomy" id="115551"/>
    <lineage>
        <taxon>Bacteria</taxon>
        <taxon>Pseudomonadati</taxon>
        <taxon>Pseudomonadota</taxon>
        <taxon>Gammaproteobacteria</taxon>
        <taxon>Oceanospirillales</taxon>
        <taxon>Halomonadaceae</taxon>
        <taxon>Vreelandella</taxon>
    </lineage>
</organism>
<evidence type="ECO:0000313" key="2">
    <source>
        <dbReference type="Proteomes" id="UP001320609"/>
    </source>
</evidence>
<sequence>MQTEEQTIVALKAHEADAKVEDLCRKKGVSFGTFYN</sequence>
<reference evidence="1 2" key="1">
    <citation type="submission" date="2022-03" db="EMBL/GenBank/DDBJ databases">
        <title>Genomic signatures underlying metal tolerance in selected Arctic bacterial isolates.</title>
        <authorList>
            <person name="Thomas F.A."/>
            <person name="Venkatachalam S."/>
            <person name="Krishnan K.P."/>
        </authorList>
    </citation>
    <scope>NUCLEOTIDE SEQUENCE [LARGE SCALE GENOMIC DNA]</scope>
    <source>
        <strain evidence="1 2">HM116</strain>
    </source>
</reference>
<name>A0ABS9S7V4_9GAMM</name>
<keyword evidence="2" id="KW-1185">Reference proteome</keyword>
<protein>
    <submittedName>
        <fullName evidence="1">Transposase</fullName>
    </submittedName>
</protein>
<dbReference type="Proteomes" id="UP001320609">
    <property type="component" value="Unassembled WGS sequence"/>
</dbReference>
<dbReference type="EMBL" id="JAKVTW010000008">
    <property type="protein sequence ID" value="MCH4812155.1"/>
    <property type="molecule type" value="Genomic_DNA"/>
</dbReference>
<gene>
    <name evidence="1" type="ORF">MLE19_12495</name>
</gene>